<dbReference type="PANTHER" id="PTHR12847">
    <property type="entry name" value="ATP-BINDING CASSETTE ABC TRANSPORTER-RELATED"/>
    <property type="match status" value="1"/>
</dbReference>
<accession>A0A2A9MNE7</accession>
<name>A0A2A9MNE7_BESBE</name>
<dbReference type="InterPro" id="IPR012466">
    <property type="entry name" value="NECAP_PHear"/>
</dbReference>
<proteinExistence type="predicted"/>
<gene>
    <name evidence="3" type="ORF">BESB_000780</name>
</gene>
<comment type="caution">
    <text evidence="3">The sequence shown here is derived from an EMBL/GenBank/DDBJ whole genome shotgun (WGS) entry which is preliminary data.</text>
</comment>
<dbReference type="Gene3D" id="2.30.29.30">
    <property type="entry name" value="Pleckstrin-homology domain (PH domain)/Phosphotyrosine-binding domain (PTB)"/>
    <property type="match status" value="1"/>
</dbReference>
<feature type="compositionally biased region" description="Basic and acidic residues" evidence="1">
    <location>
        <begin position="225"/>
        <end position="238"/>
    </location>
</feature>
<dbReference type="CDD" id="cd13228">
    <property type="entry name" value="PHear_NECAP"/>
    <property type="match status" value="1"/>
</dbReference>
<dbReference type="AlphaFoldDB" id="A0A2A9MNE7"/>
<evidence type="ECO:0000313" key="3">
    <source>
        <dbReference type="EMBL" id="PFH37736.1"/>
    </source>
</evidence>
<organism evidence="3 4">
    <name type="scientific">Besnoitia besnoiti</name>
    <name type="common">Apicomplexan protozoan</name>
    <dbReference type="NCBI Taxonomy" id="94643"/>
    <lineage>
        <taxon>Eukaryota</taxon>
        <taxon>Sar</taxon>
        <taxon>Alveolata</taxon>
        <taxon>Apicomplexa</taxon>
        <taxon>Conoidasida</taxon>
        <taxon>Coccidia</taxon>
        <taxon>Eucoccidiorida</taxon>
        <taxon>Eimeriorina</taxon>
        <taxon>Sarcocystidae</taxon>
        <taxon>Besnoitia</taxon>
    </lineage>
</organism>
<dbReference type="SUPFAM" id="SSF50729">
    <property type="entry name" value="PH domain-like"/>
    <property type="match status" value="1"/>
</dbReference>
<dbReference type="VEuPathDB" id="ToxoDB:BESB_000780"/>
<feature type="region of interest" description="Disordered" evidence="1">
    <location>
        <begin position="196"/>
        <end position="249"/>
    </location>
</feature>
<feature type="region of interest" description="Disordered" evidence="1">
    <location>
        <begin position="1"/>
        <end position="20"/>
    </location>
</feature>
<dbReference type="PANTHER" id="PTHR12847:SF9">
    <property type="entry name" value="NECAP-LIKE PROTEIN CG9132"/>
    <property type="match status" value="1"/>
</dbReference>
<dbReference type="STRING" id="94643.A0A2A9MNE7"/>
<dbReference type="Pfam" id="PF07933">
    <property type="entry name" value="DUF1681"/>
    <property type="match status" value="1"/>
</dbReference>
<dbReference type="EMBL" id="NWUJ01000001">
    <property type="protein sequence ID" value="PFH37736.1"/>
    <property type="molecule type" value="Genomic_DNA"/>
</dbReference>
<protein>
    <submittedName>
        <fullName evidence="3">Adaptin ear-binding coat-associated protein 2 (NECAP-2) isoform 2 family protein</fullName>
    </submittedName>
</protein>
<keyword evidence="4" id="KW-1185">Reference proteome</keyword>
<evidence type="ECO:0000259" key="2">
    <source>
        <dbReference type="Pfam" id="PF07933"/>
    </source>
</evidence>
<dbReference type="GeneID" id="40305141"/>
<dbReference type="GO" id="GO:0006897">
    <property type="term" value="P:endocytosis"/>
    <property type="evidence" value="ECO:0007669"/>
    <property type="project" value="InterPro"/>
</dbReference>
<dbReference type="RefSeq" id="XP_029221745.1">
    <property type="nucleotide sequence ID" value="XM_029358833.1"/>
</dbReference>
<dbReference type="OrthoDB" id="10265489at2759"/>
<evidence type="ECO:0000256" key="1">
    <source>
        <dbReference type="SAM" id="MobiDB-lite"/>
    </source>
</evidence>
<dbReference type="KEGG" id="bbes:BESB_000780"/>
<dbReference type="InterPro" id="IPR011993">
    <property type="entry name" value="PH-like_dom_sf"/>
</dbReference>
<dbReference type="GO" id="GO:0030125">
    <property type="term" value="C:clathrin vesicle coat"/>
    <property type="evidence" value="ECO:0007669"/>
    <property type="project" value="TreeGrafter"/>
</dbReference>
<evidence type="ECO:0000313" key="4">
    <source>
        <dbReference type="Proteomes" id="UP000224006"/>
    </source>
</evidence>
<feature type="domain" description="NECAP PHear" evidence="2">
    <location>
        <begin position="28"/>
        <end position="184"/>
    </location>
</feature>
<sequence length="261" mass="28763">MATPASQAAEAVSAKPSPLDQKDDEALELVIYSCREVTVYKIPPRSLQGHRAENWTAAMWKGRLQIITKGGECAIRLVDPSTGDLFAACPLPEKHDEAVERTVDSSRYFVLRLDNGEGRRAYVGVGFEERNEAFDFTCALNDEERRRHALSADLPELASNAAGASAPAARDYRLHEGEKIRVQIRGMTCKTRVRPAETENVTSAADGVAESPSPFFPGLLPPPPDSKRAETEHPRERISQTAETADDSFAFEFTEFQRAAD</sequence>
<dbReference type="Proteomes" id="UP000224006">
    <property type="component" value="Chromosome I"/>
</dbReference>
<reference evidence="3 4" key="1">
    <citation type="submission" date="2017-09" db="EMBL/GenBank/DDBJ databases">
        <title>Genome sequencing of Besnoitia besnoiti strain Bb-Ger1.</title>
        <authorList>
            <person name="Schares G."/>
            <person name="Venepally P."/>
            <person name="Lorenzi H.A."/>
        </authorList>
    </citation>
    <scope>NUCLEOTIDE SEQUENCE [LARGE SCALE GENOMIC DNA]</scope>
    <source>
        <strain evidence="3 4">Bb-Ger1</strain>
    </source>
</reference>